<dbReference type="EMBL" id="CAIIXF020000008">
    <property type="protein sequence ID" value="CAH1791685.1"/>
    <property type="molecule type" value="Genomic_DNA"/>
</dbReference>
<keyword evidence="4" id="KW-0472">Membrane</keyword>
<comment type="subcellular location">
    <subcellularLocation>
        <location evidence="1">Membrane</location>
        <topology evidence="1">Multi-pass membrane protein</topology>
    </subcellularLocation>
</comment>
<reference evidence="5" key="1">
    <citation type="submission" date="2022-03" db="EMBL/GenBank/DDBJ databases">
        <authorList>
            <person name="Martin C."/>
        </authorList>
    </citation>
    <scope>NUCLEOTIDE SEQUENCE</scope>
</reference>
<proteinExistence type="predicted"/>
<evidence type="ECO:0000256" key="4">
    <source>
        <dbReference type="ARBA" id="ARBA00023136"/>
    </source>
</evidence>
<protein>
    <submittedName>
        <fullName evidence="5">Uncharacterized protein</fullName>
    </submittedName>
</protein>
<organism evidence="5 6">
    <name type="scientific">Owenia fusiformis</name>
    <name type="common">Polychaete worm</name>
    <dbReference type="NCBI Taxonomy" id="6347"/>
    <lineage>
        <taxon>Eukaryota</taxon>
        <taxon>Metazoa</taxon>
        <taxon>Spiralia</taxon>
        <taxon>Lophotrochozoa</taxon>
        <taxon>Annelida</taxon>
        <taxon>Polychaeta</taxon>
        <taxon>Sedentaria</taxon>
        <taxon>Canalipalpata</taxon>
        <taxon>Sabellida</taxon>
        <taxon>Oweniida</taxon>
        <taxon>Oweniidae</taxon>
        <taxon>Owenia</taxon>
    </lineage>
</organism>
<evidence type="ECO:0000256" key="2">
    <source>
        <dbReference type="ARBA" id="ARBA00022692"/>
    </source>
</evidence>
<keyword evidence="3" id="KW-1133">Transmembrane helix</keyword>
<sequence length="101" mass="11323">MECRTIGAMGLGLWLYLVLGGVVFHFLEQQNESETRQITKATRFEFLKNFSCVSVEQFEFLIKTVIKAYDQGIIATNNTDSASNWDVAASIFFSATVVTTI</sequence>
<keyword evidence="6" id="KW-1185">Reference proteome</keyword>
<feature type="non-terminal residue" evidence="5">
    <location>
        <position position="101"/>
    </location>
</feature>
<accession>A0A8J1U4Z1</accession>
<dbReference type="PANTHER" id="PTHR11003">
    <property type="entry name" value="POTASSIUM CHANNEL, SUBFAMILY K"/>
    <property type="match status" value="1"/>
</dbReference>
<dbReference type="PANTHER" id="PTHR11003:SF345">
    <property type="entry name" value="TWIK FAMILY OF POTASSIUM CHANNELS PROTEIN 18"/>
    <property type="match status" value="1"/>
</dbReference>
<evidence type="ECO:0000313" key="6">
    <source>
        <dbReference type="Proteomes" id="UP000749559"/>
    </source>
</evidence>
<keyword evidence="2" id="KW-0812">Transmembrane</keyword>
<dbReference type="GO" id="GO:0015271">
    <property type="term" value="F:outward rectifier potassium channel activity"/>
    <property type="evidence" value="ECO:0007669"/>
    <property type="project" value="TreeGrafter"/>
</dbReference>
<dbReference type="GO" id="GO:0022841">
    <property type="term" value="F:potassium ion leak channel activity"/>
    <property type="evidence" value="ECO:0007669"/>
    <property type="project" value="TreeGrafter"/>
</dbReference>
<evidence type="ECO:0000256" key="3">
    <source>
        <dbReference type="ARBA" id="ARBA00022989"/>
    </source>
</evidence>
<name>A0A8J1U4Z1_OWEFU</name>
<comment type="caution">
    <text evidence="5">The sequence shown here is derived from an EMBL/GenBank/DDBJ whole genome shotgun (WGS) entry which is preliminary data.</text>
</comment>
<evidence type="ECO:0000256" key="1">
    <source>
        <dbReference type="ARBA" id="ARBA00004141"/>
    </source>
</evidence>
<dbReference type="InterPro" id="IPR003280">
    <property type="entry name" value="2pore_dom_K_chnl"/>
</dbReference>
<dbReference type="GO" id="GO:0005886">
    <property type="term" value="C:plasma membrane"/>
    <property type="evidence" value="ECO:0007669"/>
    <property type="project" value="TreeGrafter"/>
</dbReference>
<dbReference type="AlphaFoldDB" id="A0A8J1U4Z1"/>
<dbReference type="OrthoDB" id="297496at2759"/>
<dbReference type="SUPFAM" id="SSF81324">
    <property type="entry name" value="Voltage-gated potassium channels"/>
    <property type="match status" value="1"/>
</dbReference>
<evidence type="ECO:0000313" key="5">
    <source>
        <dbReference type="EMBL" id="CAH1791685.1"/>
    </source>
</evidence>
<dbReference type="Proteomes" id="UP000749559">
    <property type="component" value="Unassembled WGS sequence"/>
</dbReference>
<dbReference type="GO" id="GO:0030322">
    <property type="term" value="P:stabilization of membrane potential"/>
    <property type="evidence" value="ECO:0007669"/>
    <property type="project" value="TreeGrafter"/>
</dbReference>
<gene>
    <name evidence="5" type="ORF">OFUS_LOCUS16742</name>
</gene>
<dbReference type="Gene3D" id="1.10.287.70">
    <property type="match status" value="1"/>
</dbReference>